<dbReference type="PANTHER" id="PTHR47171:SF6">
    <property type="entry name" value="SPECIFIC TRANSCRIPTION FACTOR, PUTATIVE (AFU_ORTHOLOGUE AFUA_2G06130)-RELATED"/>
    <property type="match status" value="1"/>
</dbReference>
<dbReference type="SMART" id="SM00906">
    <property type="entry name" value="Fungal_trans"/>
    <property type="match status" value="1"/>
</dbReference>
<keyword evidence="3" id="KW-0238">DNA-binding</keyword>
<keyword evidence="1" id="KW-0862">Zinc</keyword>
<name>A0A7R7ZS24_ASPCH</name>
<gene>
    <name evidence="7" type="ORF">ACHE_70184S</name>
</gene>
<organism evidence="7 8">
    <name type="scientific">Aspergillus chevalieri</name>
    <name type="common">Eurotium chevalieri</name>
    <dbReference type="NCBI Taxonomy" id="182096"/>
    <lineage>
        <taxon>Eukaryota</taxon>
        <taxon>Fungi</taxon>
        <taxon>Dikarya</taxon>
        <taxon>Ascomycota</taxon>
        <taxon>Pezizomycotina</taxon>
        <taxon>Eurotiomycetes</taxon>
        <taxon>Eurotiomycetidae</taxon>
        <taxon>Eurotiales</taxon>
        <taxon>Aspergillaceae</taxon>
        <taxon>Aspergillus</taxon>
        <taxon>Aspergillus subgen. Aspergillus</taxon>
    </lineage>
</organism>
<dbReference type="InterPro" id="IPR007219">
    <property type="entry name" value="XnlR_reg_dom"/>
</dbReference>
<dbReference type="RefSeq" id="XP_043139863.1">
    <property type="nucleotide sequence ID" value="XM_043282489.1"/>
</dbReference>
<keyword evidence="8" id="KW-1185">Reference proteome</keyword>
<reference evidence="7" key="2">
    <citation type="submission" date="2021-02" db="EMBL/GenBank/DDBJ databases">
        <title>Aspergillus chevalieri M1 genome sequence.</title>
        <authorList>
            <person name="Kadooka C."/>
            <person name="Mori K."/>
            <person name="Futagami T."/>
        </authorList>
    </citation>
    <scope>NUCLEOTIDE SEQUENCE</scope>
    <source>
        <strain evidence="7">M1</strain>
    </source>
</reference>
<evidence type="ECO:0000256" key="5">
    <source>
        <dbReference type="ARBA" id="ARBA00023242"/>
    </source>
</evidence>
<accession>A0A7R7ZS24</accession>
<keyword evidence="5" id="KW-0539">Nucleus</keyword>
<dbReference type="Pfam" id="PF04082">
    <property type="entry name" value="Fungal_trans"/>
    <property type="match status" value="1"/>
</dbReference>
<protein>
    <recommendedName>
        <fullName evidence="6">Xylanolytic transcriptional activator regulatory domain-containing protein</fullName>
    </recommendedName>
</protein>
<evidence type="ECO:0000259" key="6">
    <source>
        <dbReference type="SMART" id="SM00906"/>
    </source>
</evidence>
<keyword evidence="2" id="KW-0805">Transcription regulation</keyword>
<sequence length="461" mass="51638">MALESTENVLPPVSVQEVLVDIYFSRINTLLPLVDEEAFRAQFSMEILPPQLIQAICLVATKESGENLGALRLGEGTDLLGIENFKNTLYNLLVQCISRKESRRTVTQIQVHALLSLHTSGPDSTEDASLHLMQAIHHAQTLGLHLINKTNEHQDKAHILLFWSLWSLDRWNAAINGRPVLIGNSDMQPNMNEAFQCGRAPFRIWLRLAETLDQVIGFYRPTSKLSLFHESTFTGFEQIVEEAQGYLIPKSTLISLELLYHGISILSCGGQKGVTISNSMKIRESFATTQIVSIIHSNHAKTLLALPMIPYSISLSLCWSYNKLRKSKLLTTRHMARSALETCCRVLSEQKMLWWFAGVISRLGQRALDELGQDPSAAASSEIQEEHFDLRYGQQITSTGYEQTFCQPELPDAFRPGEGNRGLTLQESVENNMGHSSVGSIGDFHRMLLDLNMPLMSGDLF</sequence>
<dbReference type="GO" id="GO:0006351">
    <property type="term" value="P:DNA-templated transcription"/>
    <property type="evidence" value="ECO:0007669"/>
    <property type="project" value="InterPro"/>
</dbReference>
<dbReference type="GO" id="GO:0008270">
    <property type="term" value="F:zinc ion binding"/>
    <property type="evidence" value="ECO:0007669"/>
    <property type="project" value="InterPro"/>
</dbReference>
<evidence type="ECO:0000256" key="1">
    <source>
        <dbReference type="ARBA" id="ARBA00022833"/>
    </source>
</evidence>
<dbReference type="AlphaFoldDB" id="A0A7R7ZS24"/>
<evidence type="ECO:0000313" key="7">
    <source>
        <dbReference type="EMBL" id="BCR91341.1"/>
    </source>
</evidence>
<keyword evidence="4" id="KW-0804">Transcription</keyword>
<dbReference type="GeneID" id="66985699"/>
<evidence type="ECO:0000313" key="8">
    <source>
        <dbReference type="Proteomes" id="UP000637239"/>
    </source>
</evidence>
<proteinExistence type="predicted"/>
<feature type="domain" description="Xylanolytic transcriptional activator regulatory" evidence="6">
    <location>
        <begin position="128"/>
        <end position="195"/>
    </location>
</feature>
<evidence type="ECO:0000256" key="2">
    <source>
        <dbReference type="ARBA" id="ARBA00023015"/>
    </source>
</evidence>
<dbReference type="CDD" id="cd12148">
    <property type="entry name" value="fungal_TF_MHR"/>
    <property type="match status" value="1"/>
</dbReference>
<evidence type="ECO:0000256" key="3">
    <source>
        <dbReference type="ARBA" id="ARBA00023125"/>
    </source>
</evidence>
<dbReference type="GO" id="GO:0003677">
    <property type="term" value="F:DNA binding"/>
    <property type="evidence" value="ECO:0007669"/>
    <property type="project" value="UniProtKB-KW"/>
</dbReference>
<dbReference type="Proteomes" id="UP000637239">
    <property type="component" value="Chromosome 7"/>
</dbReference>
<dbReference type="KEGG" id="ache:ACHE_70184S"/>
<dbReference type="InterPro" id="IPR052073">
    <property type="entry name" value="Amide_Lactam_Regulators"/>
</dbReference>
<evidence type="ECO:0000256" key="4">
    <source>
        <dbReference type="ARBA" id="ARBA00023163"/>
    </source>
</evidence>
<reference evidence="7" key="1">
    <citation type="submission" date="2021-01" db="EMBL/GenBank/DDBJ databases">
        <authorList>
            <consortium name="Aspergillus chevalieri M1 genome sequencing consortium"/>
            <person name="Kazuki M."/>
            <person name="Futagami T."/>
        </authorList>
    </citation>
    <scope>NUCLEOTIDE SEQUENCE</scope>
    <source>
        <strain evidence="7">M1</strain>
    </source>
</reference>
<dbReference type="PANTHER" id="PTHR47171">
    <property type="entry name" value="FARA-RELATED"/>
    <property type="match status" value="1"/>
</dbReference>
<dbReference type="EMBL" id="AP024422">
    <property type="protein sequence ID" value="BCR91341.1"/>
    <property type="molecule type" value="Genomic_DNA"/>
</dbReference>